<dbReference type="Pfam" id="PF12810">
    <property type="entry name" value="ALK_LTK_GRD"/>
    <property type="match status" value="1"/>
</dbReference>
<accession>A2EB57</accession>
<keyword evidence="3" id="KW-1003">Cell membrane</keyword>
<evidence type="ECO:0000256" key="2">
    <source>
        <dbReference type="ARBA" id="ARBA00011902"/>
    </source>
</evidence>
<keyword evidence="5" id="KW-0812">Transmembrane</keyword>
<evidence type="ECO:0000256" key="5">
    <source>
        <dbReference type="ARBA" id="ARBA00022692"/>
    </source>
</evidence>
<evidence type="ECO:0000256" key="15">
    <source>
        <dbReference type="ARBA" id="ARBA00023180"/>
    </source>
</evidence>
<dbReference type="SMR" id="A2EB57"/>
<keyword evidence="12" id="KW-0829">Tyrosine-protein kinase</keyword>
<protein>
    <recommendedName>
        <fullName evidence="2">receptor protein-tyrosine kinase</fullName>
        <ecNumber evidence="2">2.7.10.1</ecNumber>
    </recommendedName>
</protein>
<dbReference type="InterPro" id="IPR053139">
    <property type="entry name" value="Surface_bspA-like"/>
</dbReference>
<dbReference type="Gene3D" id="3.80.10.10">
    <property type="entry name" value="Ribonuclease Inhibitor"/>
    <property type="match status" value="2"/>
</dbReference>
<comment type="subcellular location">
    <subcellularLocation>
        <location evidence="1">Cell membrane</location>
        <topology evidence="1">Single-pass type I membrane protein</topology>
    </subcellularLocation>
</comment>
<dbReference type="KEGG" id="tva:4768034"/>
<evidence type="ECO:0000256" key="8">
    <source>
        <dbReference type="ARBA" id="ARBA00022777"/>
    </source>
</evidence>
<evidence type="ECO:0000256" key="1">
    <source>
        <dbReference type="ARBA" id="ARBA00004251"/>
    </source>
</evidence>
<dbReference type="Pfam" id="PF13306">
    <property type="entry name" value="LRR_5"/>
    <property type="match status" value="2"/>
</dbReference>
<evidence type="ECO:0000256" key="3">
    <source>
        <dbReference type="ARBA" id="ARBA00022475"/>
    </source>
</evidence>
<evidence type="ECO:0000313" key="17">
    <source>
        <dbReference type="EMBL" id="EAY10103.1"/>
    </source>
</evidence>
<keyword evidence="4" id="KW-0808">Transferase</keyword>
<evidence type="ECO:0000256" key="4">
    <source>
        <dbReference type="ARBA" id="ARBA00022679"/>
    </source>
</evidence>
<dbReference type="VEuPathDB" id="TrichDB:TVAGG3_0354340"/>
<dbReference type="InterPro" id="IPR032675">
    <property type="entry name" value="LRR_dom_sf"/>
</dbReference>
<proteinExistence type="predicted"/>
<evidence type="ECO:0000259" key="16">
    <source>
        <dbReference type="Pfam" id="PF12810"/>
    </source>
</evidence>
<dbReference type="SUPFAM" id="SSF52058">
    <property type="entry name" value="L domain-like"/>
    <property type="match status" value="2"/>
</dbReference>
<keyword evidence="18" id="KW-1185">Reference proteome</keyword>
<dbReference type="GO" id="GO:0004714">
    <property type="term" value="F:transmembrane receptor protein tyrosine kinase activity"/>
    <property type="evidence" value="ECO:0007669"/>
    <property type="project" value="UniProtKB-EC"/>
</dbReference>
<evidence type="ECO:0000256" key="6">
    <source>
        <dbReference type="ARBA" id="ARBA00022729"/>
    </source>
</evidence>
<evidence type="ECO:0000313" key="18">
    <source>
        <dbReference type="Proteomes" id="UP000001542"/>
    </source>
</evidence>
<keyword evidence="7" id="KW-0547">Nucleotide-binding</keyword>
<dbReference type="InterPro" id="IPR026906">
    <property type="entry name" value="LRR_5"/>
</dbReference>
<dbReference type="AlphaFoldDB" id="A2EB57"/>
<dbReference type="EMBL" id="DS113344">
    <property type="protein sequence ID" value="EAY10103.1"/>
    <property type="molecule type" value="Genomic_DNA"/>
</dbReference>
<keyword evidence="15" id="KW-0325">Glycoprotein</keyword>
<dbReference type="OrthoDB" id="2018313at2759"/>
<dbReference type="RefSeq" id="XP_001322326.1">
    <property type="nucleotide sequence ID" value="XM_001322291.1"/>
</dbReference>
<keyword evidence="10" id="KW-1133">Transmembrane helix</keyword>
<dbReference type="PANTHER" id="PTHR45661:SF3">
    <property type="entry name" value="IG-LIKE DOMAIN-CONTAINING PROTEIN"/>
    <property type="match status" value="1"/>
</dbReference>
<organism evidence="17 18">
    <name type="scientific">Trichomonas vaginalis (strain ATCC PRA-98 / G3)</name>
    <dbReference type="NCBI Taxonomy" id="412133"/>
    <lineage>
        <taxon>Eukaryota</taxon>
        <taxon>Metamonada</taxon>
        <taxon>Parabasalia</taxon>
        <taxon>Trichomonadida</taxon>
        <taxon>Trichomonadidae</taxon>
        <taxon>Trichomonas</taxon>
    </lineage>
</organism>
<evidence type="ECO:0000256" key="10">
    <source>
        <dbReference type="ARBA" id="ARBA00022989"/>
    </source>
</evidence>
<reference evidence="17" key="1">
    <citation type="submission" date="2006-10" db="EMBL/GenBank/DDBJ databases">
        <authorList>
            <person name="Amadeo P."/>
            <person name="Zhao Q."/>
            <person name="Wortman J."/>
            <person name="Fraser-Liggett C."/>
            <person name="Carlton J."/>
        </authorList>
    </citation>
    <scope>NUCLEOTIDE SEQUENCE</scope>
    <source>
        <strain evidence="17">G3</strain>
    </source>
</reference>
<dbReference type="GO" id="GO:0005886">
    <property type="term" value="C:plasma membrane"/>
    <property type="evidence" value="ECO:0007669"/>
    <property type="project" value="UniProtKB-SubCell"/>
</dbReference>
<evidence type="ECO:0000256" key="14">
    <source>
        <dbReference type="ARBA" id="ARBA00023170"/>
    </source>
</evidence>
<dbReference type="eggNOG" id="ENOG502QZY2">
    <property type="taxonomic scope" value="Eukaryota"/>
</dbReference>
<reference evidence="17" key="2">
    <citation type="journal article" date="2007" name="Science">
        <title>Draft genome sequence of the sexually transmitted pathogen Trichomonas vaginalis.</title>
        <authorList>
            <person name="Carlton J.M."/>
            <person name="Hirt R.P."/>
            <person name="Silva J.C."/>
            <person name="Delcher A.L."/>
            <person name="Schatz M."/>
            <person name="Zhao Q."/>
            <person name="Wortman J.R."/>
            <person name="Bidwell S.L."/>
            <person name="Alsmark U.C.M."/>
            <person name="Besteiro S."/>
            <person name="Sicheritz-Ponten T."/>
            <person name="Noel C.J."/>
            <person name="Dacks J.B."/>
            <person name="Foster P.G."/>
            <person name="Simillion C."/>
            <person name="Van de Peer Y."/>
            <person name="Miranda-Saavedra D."/>
            <person name="Barton G.J."/>
            <person name="Westrop G.D."/>
            <person name="Mueller S."/>
            <person name="Dessi D."/>
            <person name="Fiori P.L."/>
            <person name="Ren Q."/>
            <person name="Paulsen I."/>
            <person name="Zhang H."/>
            <person name="Bastida-Corcuera F.D."/>
            <person name="Simoes-Barbosa A."/>
            <person name="Brown M.T."/>
            <person name="Hayes R.D."/>
            <person name="Mukherjee M."/>
            <person name="Okumura C.Y."/>
            <person name="Schneider R."/>
            <person name="Smith A.J."/>
            <person name="Vanacova S."/>
            <person name="Villalvazo M."/>
            <person name="Haas B.J."/>
            <person name="Pertea M."/>
            <person name="Feldblyum T.V."/>
            <person name="Utterback T.R."/>
            <person name="Shu C.L."/>
            <person name="Osoegawa K."/>
            <person name="de Jong P.J."/>
            <person name="Hrdy I."/>
            <person name="Horvathova L."/>
            <person name="Zubacova Z."/>
            <person name="Dolezal P."/>
            <person name="Malik S.B."/>
            <person name="Logsdon J.M. Jr."/>
            <person name="Henze K."/>
            <person name="Gupta A."/>
            <person name="Wang C.C."/>
            <person name="Dunne R.L."/>
            <person name="Upcroft J.A."/>
            <person name="Upcroft P."/>
            <person name="White O."/>
            <person name="Salzberg S.L."/>
            <person name="Tang P."/>
            <person name="Chiu C.-H."/>
            <person name="Lee Y.-S."/>
            <person name="Embley T.M."/>
            <person name="Coombs G.H."/>
            <person name="Mottram J.C."/>
            <person name="Tachezy J."/>
            <person name="Fraser-Liggett C.M."/>
            <person name="Johnson P.J."/>
        </authorList>
    </citation>
    <scope>NUCLEOTIDE SEQUENCE [LARGE SCALE GENOMIC DNA]</scope>
    <source>
        <strain evidence="17">G3</strain>
    </source>
</reference>
<evidence type="ECO:0000256" key="9">
    <source>
        <dbReference type="ARBA" id="ARBA00022840"/>
    </source>
</evidence>
<keyword evidence="13" id="KW-1015">Disulfide bond</keyword>
<dbReference type="Proteomes" id="UP000001542">
    <property type="component" value="Unassembled WGS sequence"/>
</dbReference>
<name>A2EB57_TRIV3</name>
<keyword evidence="11" id="KW-0472">Membrane</keyword>
<dbReference type="VEuPathDB" id="TrichDB:TVAG_274660"/>
<gene>
    <name evidence="17" type="ORF">TVAG_274660</name>
</gene>
<dbReference type="InParanoid" id="A2EB57"/>
<evidence type="ECO:0000256" key="7">
    <source>
        <dbReference type="ARBA" id="ARBA00022741"/>
    </source>
</evidence>
<dbReference type="PANTHER" id="PTHR45661">
    <property type="entry name" value="SURFACE ANTIGEN"/>
    <property type="match status" value="1"/>
</dbReference>
<evidence type="ECO:0000256" key="12">
    <source>
        <dbReference type="ARBA" id="ARBA00023137"/>
    </source>
</evidence>
<keyword evidence="6" id="KW-0732">Signal</keyword>
<dbReference type="InterPro" id="IPR055163">
    <property type="entry name" value="ALK/LTK-like_GRD"/>
</dbReference>
<keyword evidence="8" id="KW-0418">Kinase</keyword>
<sequence>MLYYFVFALFEAKYDFKYTGRPESQKLTPGLYKLEVWGAQGGGYSSNSDNCGGKGGYSIGYLALSQETTLFVRVGGMGKAPNDYYKAEGGSNGGGFAYGGSNRYDSTIHQPGYSGGGETDIRVIADSISYRIIVAEGGGGAGTGYKTSGGYGGGLRGGGSYGAGQDDQRSNSYSSNEYRFQQFYGGNTSDYGCIGAGGGGWYGGGTLIVSGHAYDRPSSGGSGGSGYVYTSSTQSQHPNGYNIGSKYYLTSAQTIDGSQDITNPDGTKTTGHAGDGYARITYIDYINYTSNGYSSFVEGLVSPDCPISVEIKSTFLDKSVTSILGQAFKNNQCINEVIIPSTISSIGSQAFEGCINLVNVTFLSHTSLSTIDREAFKGCTKLQRINDFSSLKTLADNVFQDCTSLQQIINMPQVTTFNKYCFQGCTSLEQIGDLPQVTSIDKYCFLRCVSLKKIGEMPKIKTLPISCFEGCTSLQQIGDILSTKYNNPIVNFSCCFDLTSLPDNAFKDCHSLKEVIFPPTLTTVGPSCFANCLTLKFADFPPKTTTIGEGCFSGCTTIDYIYIPSSITIISPFIFCSCGIKSLTINSRSTVYGNAFVNCTNLSRIEIFDEAVIMPDAFALCDNIKDIAIYEHVTLYVNAFSSIHPTVYYFGTTNQCPRQTEFELHRLNDTQILVSPDYFSDKYASIKAIRIKSYSFSPTENQLAVRCSKVPYYNDIRRVAFRAFSVNIMRVL</sequence>
<dbReference type="GO" id="GO:0005524">
    <property type="term" value="F:ATP binding"/>
    <property type="evidence" value="ECO:0007669"/>
    <property type="project" value="UniProtKB-KW"/>
</dbReference>
<keyword evidence="9" id="KW-0067">ATP-binding</keyword>
<dbReference type="EC" id="2.7.10.1" evidence="2"/>
<keyword evidence="14" id="KW-0675">Receptor</keyword>
<feature type="domain" description="ALK/LTK-like glycine-rich" evidence="16">
    <location>
        <begin position="25"/>
        <end position="283"/>
    </location>
</feature>
<evidence type="ECO:0000256" key="13">
    <source>
        <dbReference type="ARBA" id="ARBA00023157"/>
    </source>
</evidence>
<evidence type="ECO:0000256" key="11">
    <source>
        <dbReference type="ARBA" id="ARBA00023136"/>
    </source>
</evidence>